<dbReference type="Gene3D" id="1.10.287.950">
    <property type="entry name" value="Methyl-accepting chemotaxis protein"/>
    <property type="match status" value="1"/>
</dbReference>
<dbReference type="SUPFAM" id="SSF58104">
    <property type="entry name" value="Methyl-accepting chemotaxis protein (MCP) signaling domain"/>
    <property type="match status" value="1"/>
</dbReference>
<reference evidence="2 3" key="1">
    <citation type="submission" date="2023-12" db="EMBL/GenBank/DDBJ databases">
        <title>Description of an unclassified Opitutus bacterium of Verrucomicrobiota.</title>
        <authorList>
            <person name="Zhang D.-F."/>
        </authorList>
    </citation>
    <scope>NUCLEOTIDE SEQUENCE [LARGE SCALE GENOMIC DNA]</scope>
    <source>
        <strain evidence="2 3">WL0086</strain>
    </source>
</reference>
<sequence>MRNPFSALRGRLLSWLPSARITAPNPRPAISAIRDGRRNLQQTFHAFGGDLDEIDSQTRQLLDKCEELIELANGQSEGINLFQQSMQVLDQPLEHIDRSLRGLEPMLEHVARCDQHSKELLKCQLAMGEVLAPLRHMIVFFRIEAAQLEPEHQTTFLTVADEIHRLRELIDKTFDDNVTRLEAARTTIGGVHQKIRHDNNAYAQVITRKRAEIERAIETLGEQLSFDSQRDTQVRDATQRLNQEISQLVSALQYEDILTQRIDHVLKALHAGPPVGAIGAWMRLMSVQVSEVIQSMEEARQQLDQGIDRIVLQADELGEASIKLRDLDNSTASIDGMVQLLLEAFEDITEISAANVKLADDSYTALQPVAEVTENLSSVVIEVSLNIQLIALNAQVRSVQLGDGSGLEVLAARTAEISAELGELGDRTANEIIELRTVTHELLDQLGTMRDTGRKHLDDLRQNGAEVIQSLHGMRDRTLATLQDVCSQMENVRDRTNPKPQRLQELATAKISFERGVAWLEHHASDTPPTLRERELLAAHTGGYTMASQRQAHAAITGDDSDLGQHDDSLEFFVDVPDTDATTTHAEPEPAFATAFFEPEPATASSPATAPKTPAASGVSKENPPPLDDNIELF</sequence>
<evidence type="ECO:0000313" key="3">
    <source>
        <dbReference type="Proteomes" id="UP000738431"/>
    </source>
</evidence>
<organism evidence="2 3">
    <name type="scientific">Actomonas aquatica</name>
    <dbReference type="NCBI Taxonomy" id="2866162"/>
    <lineage>
        <taxon>Bacteria</taxon>
        <taxon>Pseudomonadati</taxon>
        <taxon>Verrucomicrobiota</taxon>
        <taxon>Opitutia</taxon>
        <taxon>Opitutales</taxon>
        <taxon>Opitutaceae</taxon>
        <taxon>Actomonas</taxon>
    </lineage>
</organism>
<feature type="compositionally biased region" description="Low complexity" evidence="1">
    <location>
        <begin position="595"/>
        <end position="617"/>
    </location>
</feature>
<name>A0ABZ1CFS8_9BACT</name>
<dbReference type="EMBL" id="CP139781">
    <property type="protein sequence ID" value="WRQ89424.1"/>
    <property type="molecule type" value="Genomic_DNA"/>
</dbReference>
<keyword evidence="3" id="KW-1185">Reference proteome</keyword>
<gene>
    <name evidence="2" type="ORF">K1X11_008380</name>
</gene>
<dbReference type="Proteomes" id="UP000738431">
    <property type="component" value="Chromosome"/>
</dbReference>
<dbReference type="RefSeq" id="WP_324726142.1">
    <property type="nucleotide sequence ID" value="NZ_CP139781.1"/>
</dbReference>
<evidence type="ECO:0000256" key="1">
    <source>
        <dbReference type="SAM" id="MobiDB-lite"/>
    </source>
</evidence>
<proteinExistence type="predicted"/>
<feature type="region of interest" description="Disordered" evidence="1">
    <location>
        <begin position="595"/>
        <end position="634"/>
    </location>
</feature>
<evidence type="ECO:0008006" key="4">
    <source>
        <dbReference type="Google" id="ProtNLM"/>
    </source>
</evidence>
<protein>
    <recommendedName>
        <fullName evidence="4">Methyl-accepting transducer domain-containing protein</fullName>
    </recommendedName>
</protein>
<evidence type="ECO:0000313" key="2">
    <source>
        <dbReference type="EMBL" id="WRQ89424.1"/>
    </source>
</evidence>
<accession>A0ABZ1CFS8</accession>